<keyword evidence="1 2" id="KW-0238">DNA-binding</keyword>
<dbReference type="EMBL" id="JACHMJ010000001">
    <property type="protein sequence ID" value="MBB5843630.1"/>
    <property type="molecule type" value="Genomic_DNA"/>
</dbReference>
<dbReference type="AlphaFoldDB" id="A0A841AID3"/>
<dbReference type="SUPFAM" id="SSF50249">
    <property type="entry name" value="Nucleic acid-binding proteins"/>
    <property type="match status" value="1"/>
</dbReference>
<dbReference type="InterPro" id="IPR011344">
    <property type="entry name" value="ssDNA-bd"/>
</dbReference>
<dbReference type="Pfam" id="PF00436">
    <property type="entry name" value="SSB"/>
    <property type="match status" value="1"/>
</dbReference>
<dbReference type="GO" id="GO:0006260">
    <property type="term" value="P:DNA replication"/>
    <property type="evidence" value="ECO:0007669"/>
    <property type="project" value="InterPro"/>
</dbReference>
<dbReference type="InterPro" id="IPR000424">
    <property type="entry name" value="Primosome_PriB/ssb"/>
</dbReference>
<evidence type="ECO:0000313" key="4">
    <source>
        <dbReference type="EMBL" id="MBB5843630.1"/>
    </source>
</evidence>
<protein>
    <recommendedName>
        <fullName evidence="2 3">Single-stranded DNA-binding protein</fullName>
    </recommendedName>
</protein>
<dbReference type="CDD" id="cd04496">
    <property type="entry name" value="SSB_OBF"/>
    <property type="match status" value="1"/>
</dbReference>
<comment type="caution">
    <text evidence="4">The sequence shown here is derived from an EMBL/GenBank/DDBJ whole genome shotgun (WGS) entry which is preliminary data.</text>
</comment>
<organism evidence="4 5">
    <name type="scientific">Conyzicola lurida</name>
    <dbReference type="NCBI Taxonomy" id="1172621"/>
    <lineage>
        <taxon>Bacteria</taxon>
        <taxon>Bacillati</taxon>
        <taxon>Actinomycetota</taxon>
        <taxon>Actinomycetes</taxon>
        <taxon>Micrococcales</taxon>
        <taxon>Microbacteriaceae</taxon>
        <taxon>Conyzicola</taxon>
    </lineage>
</organism>
<evidence type="ECO:0000313" key="5">
    <source>
        <dbReference type="Proteomes" id="UP000536685"/>
    </source>
</evidence>
<evidence type="ECO:0000256" key="3">
    <source>
        <dbReference type="RuleBase" id="RU000524"/>
    </source>
</evidence>
<reference evidence="4 5" key="1">
    <citation type="submission" date="2020-08" db="EMBL/GenBank/DDBJ databases">
        <title>Sequencing the genomes of 1000 actinobacteria strains.</title>
        <authorList>
            <person name="Klenk H.-P."/>
        </authorList>
    </citation>
    <scope>NUCLEOTIDE SEQUENCE [LARGE SCALE GENOMIC DNA]</scope>
    <source>
        <strain evidence="4 5">DSM 105784</strain>
    </source>
</reference>
<evidence type="ECO:0000256" key="2">
    <source>
        <dbReference type="PIRNR" id="PIRNR002070"/>
    </source>
</evidence>
<proteinExistence type="predicted"/>
<dbReference type="PANTHER" id="PTHR10302:SF27">
    <property type="entry name" value="SINGLE-STRANDED DNA-BINDING PROTEIN"/>
    <property type="match status" value="1"/>
</dbReference>
<accession>A0A841AID3</accession>
<dbReference type="InterPro" id="IPR012340">
    <property type="entry name" value="NA-bd_OB-fold"/>
</dbReference>
<dbReference type="Gene3D" id="2.40.50.140">
    <property type="entry name" value="Nucleic acid-binding proteins"/>
    <property type="match status" value="1"/>
</dbReference>
<dbReference type="GO" id="GO:0003697">
    <property type="term" value="F:single-stranded DNA binding"/>
    <property type="evidence" value="ECO:0007669"/>
    <property type="project" value="InterPro"/>
</dbReference>
<dbReference type="Proteomes" id="UP000536685">
    <property type="component" value="Unassembled WGS sequence"/>
</dbReference>
<name>A0A841AID3_9MICO</name>
<dbReference type="RefSeq" id="WP_221420477.1">
    <property type="nucleotide sequence ID" value="NZ_JACHMJ010000001.1"/>
</dbReference>
<evidence type="ECO:0000256" key="1">
    <source>
        <dbReference type="ARBA" id="ARBA00023125"/>
    </source>
</evidence>
<dbReference type="GO" id="GO:0009295">
    <property type="term" value="C:nucleoid"/>
    <property type="evidence" value="ECO:0007669"/>
    <property type="project" value="TreeGrafter"/>
</dbReference>
<gene>
    <name evidence="4" type="ORF">HD599_001953</name>
</gene>
<sequence>MTDKITVTGFVATQPVVKKVTGDLLITSFRIASNQRRFDKGRDRWIDGETNWFTITAFRHLAANVSASVVKGDRVVVHGRLRVRDWEAADNKKGTNVEIEADALGHDLSWGTTAFTRVSLSTGSANGDGSAVPGEDTADVFPDDVDDDATIHSDPLWGAPGVVGVSVGAGAGAAEDGDEKIPF</sequence>
<dbReference type="NCBIfam" id="TIGR00621">
    <property type="entry name" value="ssb"/>
    <property type="match status" value="1"/>
</dbReference>
<keyword evidence="5" id="KW-1185">Reference proteome</keyword>
<dbReference type="PROSITE" id="PS50935">
    <property type="entry name" value="SSB"/>
    <property type="match status" value="1"/>
</dbReference>
<dbReference type="PANTHER" id="PTHR10302">
    <property type="entry name" value="SINGLE-STRANDED DNA-BINDING PROTEIN"/>
    <property type="match status" value="1"/>
</dbReference>
<dbReference type="PIRSF" id="PIRSF002070">
    <property type="entry name" value="SSB"/>
    <property type="match status" value="1"/>
</dbReference>